<keyword evidence="7" id="KW-0812">Transmembrane</keyword>
<evidence type="ECO:0000256" key="5">
    <source>
        <dbReference type="ARBA" id="ARBA00040549"/>
    </source>
</evidence>
<dbReference type="AlphaFoldDB" id="A0A194PQ50"/>
<dbReference type="GO" id="GO:0016891">
    <property type="term" value="F:RNA endonuclease activity producing 5'-phosphomonoesters, hydrolytic mechanism"/>
    <property type="evidence" value="ECO:0007669"/>
    <property type="project" value="TreeGrafter"/>
</dbReference>
<dbReference type="SUPFAM" id="SSF56024">
    <property type="entry name" value="Phospholipase D/nuclease"/>
    <property type="match status" value="1"/>
</dbReference>
<keyword evidence="1 9" id="KW-0378">Hydrolase</keyword>
<comment type="similarity">
    <text evidence="4">Belongs to the phospholipase D family. MitoPLD/Zucchini subfamily.</text>
</comment>
<evidence type="ECO:0000256" key="2">
    <source>
        <dbReference type="ARBA" id="ARBA00022963"/>
    </source>
</evidence>
<evidence type="ECO:0000313" key="9">
    <source>
        <dbReference type="EMBL" id="KPI95442.1"/>
    </source>
</evidence>
<accession>A0A194PQ50</accession>
<dbReference type="STRING" id="66420.A0A194PQ50"/>
<dbReference type="Pfam" id="PF13091">
    <property type="entry name" value="PLDc_2"/>
    <property type="match status" value="1"/>
</dbReference>
<organism evidence="9 10">
    <name type="scientific">Papilio xuthus</name>
    <name type="common">Asian swallowtail butterfly</name>
    <dbReference type="NCBI Taxonomy" id="66420"/>
    <lineage>
        <taxon>Eukaryota</taxon>
        <taxon>Metazoa</taxon>
        <taxon>Ecdysozoa</taxon>
        <taxon>Arthropoda</taxon>
        <taxon>Hexapoda</taxon>
        <taxon>Insecta</taxon>
        <taxon>Pterygota</taxon>
        <taxon>Neoptera</taxon>
        <taxon>Endopterygota</taxon>
        <taxon>Lepidoptera</taxon>
        <taxon>Glossata</taxon>
        <taxon>Ditrysia</taxon>
        <taxon>Papilionoidea</taxon>
        <taxon>Papilionidae</taxon>
        <taxon>Papilioninae</taxon>
        <taxon>Papilio</taxon>
    </lineage>
</organism>
<feature type="domain" description="Phospholipase D-like" evidence="8">
    <location>
        <begin position="74"/>
        <end position="202"/>
    </location>
</feature>
<keyword evidence="3" id="KW-0443">Lipid metabolism</keyword>
<evidence type="ECO:0000259" key="8">
    <source>
        <dbReference type="Pfam" id="PF13091"/>
    </source>
</evidence>
<protein>
    <recommendedName>
        <fullName evidence="5">Mitochondrial cardiolipin hydrolase</fullName>
    </recommendedName>
    <alternativeName>
        <fullName evidence="6">Mitochondrial phospholipase</fullName>
    </alternativeName>
</protein>
<dbReference type="InterPro" id="IPR051406">
    <property type="entry name" value="PLD_domain"/>
</dbReference>
<dbReference type="PANTHER" id="PTHR43856:SF1">
    <property type="entry name" value="MITOCHONDRIAL CARDIOLIPIN HYDROLASE"/>
    <property type="match status" value="1"/>
</dbReference>
<keyword evidence="10" id="KW-1185">Reference proteome</keyword>
<evidence type="ECO:0000313" key="10">
    <source>
        <dbReference type="Proteomes" id="UP000053268"/>
    </source>
</evidence>
<dbReference type="InterPro" id="IPR025202">
    <property type="entry name" value="PLD-like_dom"/>
</dbReference>
<dbReference type="GO" id="GO:0034587">
    <property type="term" value="P:piRNA processing"/>
    <property type="evidence" value="ECO:0007669"/>
    <property type="project" value="TreeGrafter"/>
</dbReference>
<dbReference type="Gene3D" id="3.30.870.10">
    <property type="entry name" value="Endonuclease Chain A"/>
    <property type="match status" value="1"/>
</dbReference>
<dbReference type="Proteomes" id="UP000053268">
    <property type="component" value="Unassembled WGS sequence"/>
</dbReference>
<feature type="transmembrane region" description="Helical" evidence="7">
    <location>
        <begin position="6"/>
        <end position="27"/>
    </location>
</feature>
<keyword evidence="2" id="KW-0442">Lipid degradation</keyword>
<name>A0A194PQ50_PAPXU</name>
<dbReference type="PANTHER" id="PTHR43856">
    <property type="entry name" value="CARDIOLIPIN HYDROLASE"/>
    <property type="match status" value="1"/>
</dbReference>
<reference evidence="9 10" key="1">
    <citation type="journal article" date="2015" name="Nat. Commun.">
        <title>Outbred genome sequencing and CRISPR/Cas9 gene editing in butterflies.</title>
        <authorList>
            <person name="Li X."/>
            <person name="Fan D."/>
            <person name="Zhang W."/>
            <person name="Liu G."/>
            <person name="Zhang L."/>
            <person name="Zhao L."/>
            <person name="Fang X."/>
            <person name="Chen L."/>
            <person name="Dong Y."/>
            <person name="Chen Y."/>
            <person name="Ding Y."/>
            <person name="Zhao R."/>
            <person name="Feng M."/>
            <person name="Zhu Y."/>
            <person name="Feng Y."/>
            <person name="Jiang X."/>
            <person name="Zhu D."/>
            <person name="Xiang H."/>
            <person name="Feng X."/>
            <person name="Li S."/>
            <person name="Wang J."/>
            <person name="Zhang G."/>
            <person name="Kronforst M.R."/>
            <person name="Wang W."/>
        </authorList>
    </citation>
    <scope>NUCLEOTIDE SEQUENCE [LARGE SCALE GENOMIC DNA]</scope>
    <source>
        <strain evidence="9">Ya'a_city_454_Px</strain>
        <tissue evidence="9">Whole body</tissue>
    </source>
</reference>
<evidence type="ECO:0000256" key="1">
    <source>
        <dbReference type="ARBA" id="ARBA00022801"/>
    </source>
</evidence>
<evidence type="ECO:0000256" key="4">
    <source>
        <dbReference type="ARBA" id="ARBA00038012"/>
    </source>
</evidence>
<dbReference type="GO" id="GO:0005739">
    <property type="term" value="C:mitochondrion"/>
    <property type="evidence" value="ECO:0007669"/>
    <property type="project" value="TreeGrafter"/>
</dbReference>
<gene>
    <name evidence="9" type="ORF">RR46_08901</name>
</gene>
<dbReference type="GO" id="GO:0016042">
    <property type="term" value="P:lipid catabolic process"/>
    <property type="evidence" value="ECO:0007669"/>
    <property type="project" value="UniProtKB-KW"/>
</dbReference>
<evidence type="ECO:0000256" key="7">
    <source>
        <dbReference type="SAM" id="Phobius"/>
    </source>
</evidence>
<evidence type="ECO:0000256" key="6">
    <source>
        <dbReference type="ARBA" id="ARBA00043167"/>
    </source>
</evidence>
<keyword evidence="7" id="KW-0472">Membrane</keyword>
<proteinExistence type="inferred from homology"/>
<dbReference type="EMBL" id="KQ459596">
    <property type="protein sequence ID" value="KPI95442.1"/>
    <property type="molecule type" value="Genomic_DNA"/>
</dbReference>
<sequence>MAYKVILRTLLGIASVTFASKLIYNFYQRRKKQVKLHKKEINEVITFSYGAHDLKKSKYSRCVVTPSMERLLYYLNGPRHNIYICMYIITNTDVSNILMKLHYRGIKIRLIIDADMAYCTGSCARKLEKHGVPVRWLKSTNLMHHKFCLIDTLADDEFVTPYVMAGSLNWTNQALSGNWEDVTVTSQKDLVQQYQVAFEKLWILFKPIDFT</sequence>
<keyword evidence="7" id="KW-1133">Transmembrane helix</keyword>
<evidence type="ECO:0000256" key="3">
    <source>
        <dbReference type="ARBA" id="ARBA00023098"/>
    </source>
</evidence>